<protein>
    <submittedName>
        <fullName evidence="2">Predicted protein</fullName>
    </submittedName>
</protein>
<dbReference type="AlphaFoldDB" id="F2E549"/>
<reference evidence="2" key="1">
    <citation type="journal article" date="2011" name="Plant Physiol.">
        <title>Comprehensive sequence analysis of 24,783 barley full-length cDNAs derived from 12 clone libraries.</title>
        <authorList>
            <person name="Matsumoto T."/>
            <person name="Tanaka T."/>
            <person name="Sakai H."/>
            <person name="Amano N."/>
            <person name="Kanamori H."/>
            <person name="Kurita K."/>
            <person name="Kikuta A."/>
            <person name="Kamiya K."/>
            <person name="Yamamoto M."/>
            <person name="Ikawa H."/>
            <person name="Fujii N."/>
            <person name="Hori K."/>
            <person name="Itoh T."/>
            <person name="Sato K."/>
        </authorList>
    </citation>
    <scope>NUCLEOTIDE SEQUENCE</scope>
</reference>
<organism evidence="2">
    <name type="scientific">Hordeum vulgare subsp. vulgare</name>
    <name type="common">Domesticated barley</name>
    <dbReference type="NCBI Taxonomy" id="112509"/>
    <lineage>
        <taxon>Eukaryota</taxon>
        <taxon>Viridiplantae</taxon>
        <taxon>Streptophyta</taxon>
        <taxon>Embryophyta</taxon>
        <taxon>Tracheophyta</taxon>
        <taxon>Spermatophyta</taxon>
        <taxon>Magnoliopsida</taxon>
        <taxon>Liliopsida</taxon>
        <taxon>Poales</taxon>
        <taxon>Poaceae</taxon>
        <taxon>BOP clade</taxon>
        <taxon>Pooideae</taxon>
        <taxon>Triticodae</taxon>
        <taxon>Triticeae</taxon>
        <taxon>Hordeinae</taxon>
        <taxon>Hordeum</taxon>
    </lineage>
</organism>
<evidence type="ECO:0000256" key="1">
    <source>
        <dbReference type="SAM" id="MobiDB-lite"/>
    </source>
</evidence>
<evidence type="ECO:0000313" key="2">
    <source>
        <dbReference type="EMBL" id="BAK02471.1"/>
    </source>
</evidence>
<accession>F2E549</accession>
<name>F2E549_HORVV</name>
<proteinExistence type="evidence at transcript level"/>
<feature type="compositionally biased region" description="Low complexity" evidence="1">
    <location>
        <begin position="27"/>
        <end position="39"/>
    </location>
</feature>
<sequence>MAYGGCAGCVHEKIEAMSNGSTVRAQSTTSVTSLTPPSVSPRLAHHTIVGIPFSLPLEHEHEHISSRLLILSSFPLSDGSSRKPNFLRAEIGGRGS</sequence>
<dbReference type="EMBL" id="AK371273">
    <property type="protein sequence ID" value="BAK02471.1"/>
    <property type="molecule type" value="mRNA"/>
</dbReference>
<feature type="region of interest" description="Disordered" evidence="1">
    <location>
        <begin position="19"/>
        <end position="39"/>
    </location>
</feature>